<gene>
    <name evidence="1" type="ORF">HAX54_045340</name>
</gene>
<reference evidence="1 2" key="1">
    <citation type="journal article" date="2021" name="BMC Genomics">
        <title>Datura genome reveals duplications of psychoactive alkaloid biosynthetic genes and high mutation rate following tissue culture.</title>
        <authorList>
            <person name="Rajewski A."/>
            <person name="Carter-House D."/>
            <person name="Stajich J."/>
            <person name="Litt A."/>
        </authorList>
    </citation>
    <scope>NUCLEOTIDE SEQUENCE [LARGE SCALE GENOMIC DNA]</scope>
    <source>
        <strain evidence="1">AR-01</strain>
    </source>
</reference>
<keyword evidence="2" id="KW-1185">Reference proteome</keyword>
<proteinExistence type="predicted"/>
<protein>
    <recommendedName>
        <fullName evidence="3">F-box protein</fullName>
    </recommendedName>
</protein>
<comment type="caution">
    <text evidence="1">The sequence shown here is derived from an EMBL/GenBank/DDBJ whole genome shotgun (WGS) entry which is preliminary data.</text>
</comment>
<evidence type="ECO:0000313" key="2">
    <source>
        <dbReference type="Proteomes" id="UP000823775"/>
    </source>
</evidence>
<dbReference type="Proteomes" id="UP000823775">
    <property type="component" value="Unassembled WGS sequence"/>
</dbReference>
<dbReference type="EMBL" id="JACEIK010000700">
    <property type="protein sequence ID" value="MCD7461130.1"/>
    <property type="molecule type" value="Genomic_DNA"/>
</dbReference>
<organism evidence="1 2">
    <name type="scientific">Datura stramonium</name>
    <name type="common">Jimsonweed</name>
    <name type="synonym">Common thornapple</name>
    <dbReference type="NCBI Taxonomy" id="4076"/>
    <lineage>
        <taxon>Eukaryota</taxon>
        <taxon>Viridiplantae</taxon>
        <taxon>Streptophyta</taxon>
        <taxon>Embryophyta</taxon>
        <taxon>Tracheophyta</taxon>
        <taxon>Spermatophyta</taxon>
        <taxon>Magnoliopsida</taxon>
        <taxon>eudicotyledons</taxon>
        <taxon>Gunneridae</taxon>
        <taxon>Pentapetalae</taxon>
        <taxon>asterids</taxon>
        <taxon>lamiids</taxon>
        <taxon>Solanales</taxon>
        <taxon>Solanaceae</taxon>
        <taxon>Solanoideae</taxon>
        <taxon>Datureae</taxon>
        <taxon>Datura</taxon>
    </lineage>
</organism>
<name>A0ABS8SQL2_DATST</name>
<sequence>MSFWNRLCCQGKVTAPLYSKCKTSKVPMALECLIELLGSICHKICRGDDEEEELAEIFGRLPDCLVIDILSRLPMDTVVRFRWDSVVNGALHWIMYSDLEKKKMGLPPNCSNNGIIAFRMDEEQLSAKPHPGSVCNTEHEHRVMTLLVKENCLSFCHLLGSRPGAGTVDIWILEDYEMWAWNQSLS</sequence>
<accession>A0ABS8SQL2</accession>
<evidence type="ECO:0000313" key="1">
    <source>
        <dbReference type="EMBL" id="MCD7461130.1"/>
    </source>
</evidence>
<evidence type="ECO:0008006" key="3">
    <source>
        <dbReference type="Google" id="ProtNLM"/>
    </source>
</evidence>